<evidence type="ECO:0000313" key="3">
    <source>
        <dbReference type="Proteomes" id="UP000321578"/>
    </source>
</evidence>
<protein>
    <submittedName>
        <fullName evidence="2">Uncharacterized protein</fullName>
    </submittedName>
</protein>
<dbReference type="EMBL" id="VORO01000015">
    <property type="protein sequence ID" value="TXD88263.1"/>
    <property type="molecule type" value="Genomic_DNA"/>
</dbReference>
<keyword evidence="3" id="KW-1185">Reference proteome</keyword>
<evidence type="ECO:0000256" key="1">
    <source>
        <dbReference type="SAM" id="SignalP"/>
    </source>
</evidence>
<accession>A0A5C6ZGC7</accession>
<gene>
    <name evidence="2" type="ORF">ESY86_13215</name>
</gene>
<evidence type="ECO:0000313" key="2">
    <source>
        <dbReference type="EMBL" id="TXD88263.1"/>
    </source>
</evidence>
<feature type="chain" id="PRO_5022732201" evidence="1">
    <location>
        <begin position="23"/>
        <end position="353"/>
    </location>
</feature>
<comment type="caution">
    <text evidence="2">The sequence shown here is derived from an EMBL/GenBank/DDBJ whole genome shotgun (WGS) entry which is preliminary data.</text>
</comment>
<proteinExistence type="predicted"/>
<feature type="signal peptide" evidence="1">
    <location>
        <begin position="1"/>
        <end position="22"/>
    </location>
</feature>
<keyword evidence="1" id="KW-0732">Signal</keyword>
<name>A0A5C6ZGC7_9FLAO</name>
<dbReference type="AlphaFoldDB" id="A0A5C6ZGC7"/>
<dbReference type="Proteomes" id="UP000321578">
    <property type="component" value="Unassembled WGS sequence"/>
</dbReference>
<sequence length="353" mass="41423">MNKQIFSALVLFYFFFSTSSFAQTAADTTQTTKISKLFRSQRVVPIKMSYSRKEMKKETNDSSYITTNFEYQTSEGNWKSIGLQLRKRGNFRLKNCTFPPLKLKIKKDSAKGTIFKGNKRLKMVMPCSAQSGNNNKVVKEYMAYKFYEQLSPYHFKTRLLEIDYTDMKNKKPKNYKFMGFLIEDDKVVAKRYNGKVLNRNVHPLHQEVVCSVRHAFFQFMIGNTDYSAAYGHNVKLFFIDKNTVPVPYDFDMSGLVNARYAVVSQINNETLPMENVRQRLYRGFKQPNDVFQQVRQEYLGQKDAIYAIIEDCKPMFDDDSEYEKAKEYIQDFYQILINDAKFSKEIVKVARTK</sequence>
<dbReference type="OrthoDB" id="662693at2"/>
<organism evidence="2 3">
    <name type="scientific">Subsaximicrobium wynnwilliamsii</name>
    <dbReference type="NCBI Taxonomy" id="291179"/>
    <lineage>
        <taxon>Bacteria</taxon>
        <taxon>Pseudomonadati</taxon>
        <taxon>Bacteroidota</taxon>
        <taxon>Flavobacteriia</taxon>
        <taxon>Flavobacteriales</taxon>
        <taxon>Flavobacteriaceae</taxon>
        <taxon>Subsaximicrobium</taxon>
    </lineage>
</organism>
<reference evidence="2 3" key="1">
    <citation type="submission" date="2019-08" db="EMBL/GenBank/DDBJ databases">
        <title>Genomes of Subsaximicrobium wynnwilliamsii strains.</title>
        <authorList>
            <person name="Bowman J.P."/>
        </authorList>
    </citation>
    <scope>NUCLEOTIDE SEQUENCE [LARGE SCALE GENOMIC DNA]</scope>
    <source>
        <strain evidence="2 3">2-80-2</strain>
    </source>
</reference>